<evidence type="ECO:0000313" key="8">
    <source>
        <dbReference type="Proteomes" id="UP000651156"/>
    </source>
</evidence>
<feature type="transmembrane region" description="Helical" evidence="5">
    <location>
        <begin position="44"/>
        <end position="63"/>
    </location>
</feature>
<keyword evidence="4 5" id="KW-0472">Membrane</keyword>
<comment type="subcellular location">
    <subcellularLocation>
        <location evidence="1">Membrane</location>
        <topology evidence="1">Multi-pass membrane protein</topology>
    </subcellularLocation>
</comment>
<dbReference type="Pfam" id="PF06271">
    <property type="entry name" value="RDD"/>
    <property type="match status" value="1"/>
</dbReference>
<evidence type="ECO:0000256" key="2">
    <source>
        <dbReference type="ARBA" id="ARBA00022692"/>
    </source>
</evidence>
<evidence type="ECO:0000256" key="5">
    <source>
        <dbReference type="SAM" id="Phobius"/>
    </source>
</evidence>
<reference evidence="7 8" key="1">
    <citation type="submission" date="2020-10" db="EMBL/GenBank/DDBJ databases">
        <authorList>
            <person name="Castelo-Branco R."/>
            <person name="Eusebio N."/>
            <person name="Adriana R."/>
            <person name="Vieira A."/>
            <person name="Brugerolle De Fraissinette N."/>
            <person name="Rezende De Castro R."/>
            <person name="Schneider M.P."/>
            <person name="Vasconcelos V."/>
            <person name="Leao P.N."/>
        </authorList>
    </citation>
    <scope>NUCLEOTIDE SEQUENCE [LARGE SCALE GENOMIC DNA]</scope>
    <source>
        <strain evidence="7 8">LEGE 06123</strain>
    </source>
</reference>
<sequence>MNTSPDYTRFPRVQMGRRAVAFGIDFLGVWLLSSLLGGRPRFSWAQVFVFLLAWCGMRVLLVYRNQGQSFGHWTLDMKLLDVEAGTVPDLLTLVKRESVAGSCTMLAAIALSNFLMNAGSILLLVPLALDCGIALADSTRHQAGHDLIARTIIASSLRGYSLDIKVSRFLAQVRQRVVK</sequence>
<evidence type="ECO:0000256" key="4">
    <source>
        <dbReference type="ARBA" id="ARBA00023136"/>
    </source>
</evidence>
<organism evidence="7 8">
    <name type="scientific">Gloeocapsopsis crepidinum LEGE 06123</name>
    <dbReference type="NCBI Taxonomy" id="588587"/>
    <lineage>
        <taxon>Bacteria</taxon>
        <taxon>Bacillati</taxon>
        <taxon>Cyanobacteriota</taxon>
        <taxon>Cyanophyceae</taxon>
        <taxon>Oscillatoriophycideae</taxon>
        <taxon>Chroococcales</taxon>
        <taxon>Chroococcaceae</taxon>
        <taxon>Gloeocapsopsis</taxon>
    </lineage>
</organism>
<evidence type="ECO:0000256" key="3">
    <source>
        <dbReference type="ARBA" id="ARBA00022989"/>
    </source>
</evidence>
<accession>A0ABR9UV94</accession>
<feature type="domain" description="RDD" evidence="6">
    <location>
        <begin position="14"/>
        <end position="149"/>
    </location>
</feature>
<evidence type="ECO:0000256" key="1">
    <source>
        <dbReference type="ARBA" id="ARBA00004141"/>
    </source>
</evidence>
<keyword evidence="3 5" id="KW-1133">Transmembrane helix</keyword>
<keyword evidence="8" id="KW-1185">Reference proteome</keyword>
<evidence type="ECO:0000313" key="7">
    <source>
        <dbReference type="EMBL" id="MBE9192225.1"/>
    </source>
</evidence>
<dbReference type="RefSeq" id="WP_193933668.1">
    <property type="nucleotide sequence ID" value="NZ_CAWPMZ010000086.1"/>
</dbReference>
<evidence type="ECO:0000259" key="6">
    <source>
        <dbReference type="Pfam" id="PF06271"/>
    </source>
</evidence>
<gene>
    <name evidence="7" type="ORF">IQ230_18065</name>
</gene>
<proteinExistence type="predicted"/>
<dbReference type="InterPro" id="IPR010432">
    <property type="entry name" value="RDD"/>
</dbReference>
<feature type="transmembrane region" description="Helical" evidence="5">
    <location>
        <begin position="105"/>
        <end position="129"/>
    </location>
</feature>
<protein>
    <submittedName>
        <fullName evidence="7">RDD family protein</fullName>
    </submittedName>
</protein>
<feature type="transmembrane region" description="Helical" evidence="5">
    <location>
        <begin position="20"/>
        <end position="38"/>
    </location>
</feature>
<dbReference type="EMBL" id="JADEWN010000050">
    <property type="protein sequence ID" value="MBE9192225.1"/>
    <property type="molecule type" value="Genomic_DNA"/>
</dbReference>
<comment type="caution">
    <text evidence="7">The sequence shown here is derived from an EMBL/GenBank/DDBJ whole genome shotgun (WGS) entry which is preliminary data.</text>
</comment>
<name>A0ABR9UV94_9CHRO</name>
<keyword evidence="2 5" id="KW-0812">Transmembrane</keyword>
<dbReference type="Proteomes" id="UP000651156">
    <property type="component" value="Unassembled WGS sequence"/>
</dbReference>